<feature type="region of interest" description="Disordered" evidence="1">
    <location>
        <begin position="1"/>
        <end position="102"/>
    </location>
</feature>
<accession>A0A6N4W3F0</accession>
<organism evidence="2 3">
    <name type="scientific">Mycolicibacterium anyangense</name>
    <dbReference type="NCBI Taxonomy" id="1431246"/>
    <lineage>
        <taxon>Bacteria</taxon>
        <taxon>Bacillati</taxon>
        <taxon>Actinomycetota</taxon>
        <taxon>Actinomycetes</taxon>
        <taxon>Mycobacteriales</taxon>
        <taxon>Mycobacteriaceae</taxon>
        <taxon>Mycolicibacterium</taxon>
    </lineage>
</organism>
<evidence type="ECO:0000256" key="1">
    <source>
        <dbReference type="SAM" id="MobiDB-lite"/>
    </source>
</evidence>
<name>A0A6N4W3F0_9MYCO</name>
<reference evidence="2 3" key="1">
    <citation type="journal article" date="2019" name="Emerg. Microbes Infect.">
        <title>Comprehensive subspecies identification of 175 nontuberculous mycobacteria species based on 7547 genomic profiles.</title>
        <authorList>
            <person name="Matsumoto Y."/>
            <person name="Kinjo T."/>
            <person name="Motooka D."/>
            <person name="Nabeya D."/>
            <person name="Jung N."/>
            <person name="Uechi K."/>
            <person name="Horii T."/>
            <person name="Iida T."/>
            <person name="Fujita J."/>
            <person name="Nakamura S."/>
        </authorList>
    </citation>
    <scope>NUCLEOTIDE SEQUENCE [LARGE SCALE GENOMIC DNA]</scope>
    <source>
        <strain evidence="2 3">JCM 30275</strain>
    </source>
</reference>
<dbReference type="AlphaFoldDB" id="A0A6N4W3F0"/>
<keyword evidence="3" id="KW-1185">Reference proteome</keyword>
<sequence length="102" mass="10917">MAQVPVRKIAESPARNQTGAIPSVLTSTSPSMMWTVSSHPKYQRKRPAVQSQTKLPASPSVSLDHQVHRICGSPSMTQSGLMVSGARSTGAPGRTSMGRWVM</sequence>
<evidence type="ECO:0000313" key="3">
    <source>
        <dbReference type="Proteomes" id="UP000467249"/>
    </source>
</evidence>
<feature type="compositionally biased region" description="Polar residues" evidence="1">
    <location>
        <begin position="14"/>
        <end position="40"/>
    </location>
</feature>
<proteinExistence type="predicted"/>
<gene>
    <name evidence="2" type="ORF">MANY_04250</name>
</gene>
<evidence type="ECO:0000313" key="2">
    <source>
        <dbReference type="EMBL" id="BBZ75088.1"/>
    </source>
</evidence>
<dbReference type="KEGG" id="many:MANY_04250"/>
<feature type="compositionally biased region" description="Polar residues" evidence="1">
    <location>
        <begin position="49"/>
        <end position="63"/>
    </location>
</feature>
<dbReference type="Proteomes" id="UP000467249">
    <property type="component" value="Chromosome"/>
</dbReference>
<protein>
    <submittedName>
        <fullName evidence="2">Uncharacterized protein</fullName>
    </submittedName>
</protein>
<dbReference type="EMBL" id="AP022620">
    <property type="protein sequence ID" value="BBZ75088.1"/>
    <property type="molecule type" value="Genomic_DNA"/>
</dbReference>